<keyword evidence="5" id="KW-1185">Reference proteome</keyword>
<feature type="domain" description="Thioredoxin-like fold" evidence="3">
    <location>
        <begin position="3"/>
        <end position="77"/>
    </location>
</feature>
<protein>
    <submittedName>
        <fullName evidence="4">Glutaredoxin</fullName>
    </submittedName>
</protein>
<dbReference type="KEGG" id="ajp:AMJAP_1248"/>
<dbReference type="NCBIfam" id="TIGR00412">
    <property type="entry name" value="redox_disulf_2"/>
    <property type="match status" value="1"/>
</dbReference>
<evidence type="ECO:0000256" key="1">
    <source>
        <dbReference type="PIRSR" id="PIRSR037031-50"/>
    </source>
</evidence>
<dbReference type="EMBL" id="AP014545">
    <property type="protein sequence ID" value="BBB25843.1"/>
    <property type="molecule type" value="Genomic_DNA"/>
</dbReference>
<proteinExistence type="predicted"/>
<evidence type="ECO:0000259" key="3">
    <source>
        <dbReference type="Pfam" id="PF13192"/>
    </source>
</evidence>
<dbReference type="RefSeq" id="WP_019621441.1">
    <property type="nucleotide sequence ID" value="NZ_AP014545.1"/>
</dbReference>
<accession>A0A7R6PLV4</accession>
<dbReference type="SUPFAM" id="SSF52833">
    <property type="entry name" value="Thioredoxin-like"/>
    <property type="match status" value="1"/>
</dbReference>
<name>A0A7R6PLV4_9GAMM</name>
<organism evidence="4 5">
    <name type="scientific">Amphritea japonica ATCC BAA-1530</name>
    <dbReference type="NCBI Taxonomy" id="1278309"/>
    <lineage>
        <taxon>Bacteria</taxon>
        <taxon>Pseudomonadati</taxon>
        <taxon>Pseudomonadota</taxon>
        <taxon>Gammaproteobacteria</taxon>
        <taxon>Oceanospirillales</taxon>
        <taxon>Oceanospirillaceae</taxon>
        <taxon>Amphritea</taxon>
    </lineage>
</organism>
<dbReference type="Pfam" id="PF13192">
    <property type="entry name" value="Thioredoxin_3"/>
    <property type="match status" value="1"/>
</dbReference>
<dbReference type="InterPro" id="IPR005243">
    <property type="entry name" value="THIRX-like_proc"/>
</dbReference>
<dbReference type="AlphaFoldDB" id="A0A7R6PLV4"/>
<evidence type="ECO:0000256" key="2">
    <source>
        <dbReference type="PIRSR" id="PIRSR037031-51"/>
    </source>
</evidence>
<evidence type="ECO:0000313" key="5">
    <source>
        <dbReference type="Proteomes" id="UP000595663"/>
    </source>
</evidence>
<keyword evidence="2" id="KW-0676">Redox-active center</keyword>
<feature type="active site" description="Nucleophile" evidence="1">
    <location>
        <position position="14"/>
    </location>
</feature>
<dbReference type="InterPro" id="IPR036249">
    <property type="entry name" value="Thioredoxin-like_sf"/>
</dbReference>
<dbReference type="PANTHER" id="PTHR36450:SF1">
    <property type="entry name" value="THIOREDOXIN"/>
    <property type="match status" value="1"/>
</dbReference>
<dbReference type="InterPro" id="IPR012336">
    <property type="entry name" value="Thioredoxin-like_fold"/>
</dbReference>
<dbReference type="Proteomes" id="UP000595663">
    <property type="component" value="Chromosome"/>
</dbReference>
<feature type="disulfide bond" description="Redox-active" evidence="2">
    <location>
        <begin position="11"/>
        <end position="14"/>
    </location>
</feature>
<sequence>MKTIKVLGSGCTKCRKTAELIEKLSSELGVEVAVLKETDVQVIMEYGVMRTPAVVVDEQLVHSGSIPSQSDVTSWLKN</sequence>
<gene>
    <name evidence="4" type="ORF">AMJAP_1248</name>
</gene>
<dbReference type="PANTHER" id="PTHR36450">
    <property type="entry name" value="THIOREDOXIN"/>
    <property type="match status" value="1"/>
</dbReference>
<reference evidence="4 5" key="1">
    <citation type="journal article" date="2008" name="Int. J. Syst. Evol. Microbiol.">
        <title>Amphritea japonica sp. nov. and Amphritea balenae sp. nov., isolated from the sediment adjacent to sperm whale carcasses off Kagoshima, Japan.</title>
        <authorList>
            <person name="Miyazaki M."/>
            <person name="Nogi Y."/>
            <person name="Fujiwara Y."/>
            <person name="Kawato M."/>
            <person name="Nagahama T."/>
            <person name="Kubokawa K."/>
            <person name="Horikoshi K."/>
        </authorList>
    </citation>
    <scope>NUCLEOTIDE SEQUENCE [LARGE SCALE GENOMIC DNA]</scope>
    <source>
        <strain evidence="4 5">ATCC BAA-1530</strain>
    </source>
</reference>
<evidence type="ECO:0000313" key="4">
    <source>
        <dbReference type="EMBL" id="BBB25843.1"/>
    </source>
</evidence>
<keyword evidence="2" id="KW-1015">Disulfide bond</keyword>
<dbReference type="Gene3D" id="3.40.30.10">
    <property type="entry name" value="Glutaredoxin"/>
    <property type="match status" value="1"/>
</dbReference>
<dbReference type="PIRSF" id="PIRSF037031">
    <property type="entry name" value="Redox_disulphide_2"/>
    <property type="match status" value="1"/>
</dbReference>
<feature type="active site" description="Nucleophile" evidence="1">
    <location>
        <position position="11"/>
    </location>
</feature>
<dbReference type="OrthoDB" id="9800630at2"/>